<keyword evidence="2" id="KW-0812">Transmembrane</keyword>
<feature type="region of interest" description="Disordered" evidence="1">
    <location>
        <begin position="256"/>
        <end position="281"/>
    </location>
</feature>
<evidence type="ECO:0000256" key="2">
    <source>
        <dbReference type="SAM" id="Phobius"/>
    </source>
</evidence>
<feature type="compositionally biased region" description="Basic and acidic residues" evidence="1">
    <location>
        <begin position="268"/>
        <end position="281"/>
    </location>
</feature>
<dbReference type="Proteomes" id="UP000028939">
    <property type="component" value="Chromosome"/>
</dbReference>
<evidence type="ECO:0000313" key="5">
    <source>
        <dbReference type="Proteomes" id="UP000028939"/>
    </source>
</evidence>
<feature type="chain" id="PRO_5001718770" evidence="3">
    <location>
        <begin position="26"/>
        <end position="329"/>
    </location>
</feature>
<dbReference type="OrthoDB" id="4399975at2"/>
<keyword evidence="5" id="KW-1185">Reference proteome</keyword>
<dbReference type="RefSeq" id="WP_038609501.1">
    <property type="nucleotide sequence ID" value="NZ_CP009215.1"/>
</dbReference>
<gene>
    <name evidence="4" type="ORF">CUREI_01285</name>
</gene>
<keyword evidence="3" id="KW-0732">Signal</keyword>
<reference evidence="4 5" key="1">
    <citation type="submission" date="2014-08" db="EMBL/GenBank/DDBJ databases">
        <title>Complete genome sequence of Corynebacterium ureicelerivorans DSM 45051, a lipophilic and urea-splitting isolate from a blood culture of a septicaemia patient.</title>
        <authorList>
            <person name="Tippelt A."/>
            <person name="Albersmeier A."/>
            <person name="Brinkrolf K."/>
            <person name="Ruckert C."/>
            <person name="Tauch A."/>
        </authorList>
    </citation>
    <scope>NUCLEOTIDE SEQUENCE [LARGE SCALE GENOMIC DNA]</scope>
    <source>
        <strain evidence="4 5">IMMIB RIV-2301</strain>
    </source>
</reference>
<protein>
    <submittedName>
        <fullName evidence="4">Uncharacterized protein</fullName>
    </submittedName>
</protein>
<feature type="transmembrane region" description="Helical" evidence="2">
    <location>
        <begin position="289"/>
        <end position="310"/>
    </location>
</feature>
<name>A0A077HGK0_9CORY</name>
<dbReference type="EMBL" id="CP009215">
    <property type="protein sequence ID" value="AIL96128.1"/>
    <property type="molecule type" value="Genomic_DNA"/>
</dbReference>
<evidence type="ECO:0000313" key="4">
    <source>
        <dbReference type="EMBL" id="AIL96128.1"/>
    </source>
</evidence>
<organism evidence="4 5">
    <name type="scientific">Corynebacterium ureicelerivorans</name>
    <dbReference type="NCBI Taxonomy" id="401472"/>
    <lineage>
        <taxon>Bacteria</taxon>
        <taxon>Bacillati</taxon>
        <taxon>Actinomycetota</taxon>
        <taxon>Actinomycetes</taxon>
        <taxon>Mycobacteriales</taxon>
        <taxon>Corynebacteriaceae</taxon>
        <taxon>Corynebacterium</taxon>
    </lineage>
</organism>
<proteinExistence type="predicted"/>
<evidence type="ECO:0000256" key="1">
    <source>
        <dbReference type="SAM" id="MobiDB-lite"/>
    </source>
</evidence>
<dbReference type="HOGENOM" id="CLU_843896_0_0_11"/>
<accession>A0A077HGK0</accession>
<dbReference type="KEGG" id="cuv:CUREI_01285"/>
<evidence type="ECO:0000256" key="3">
    <source>
        <dbReference type="SAM" id="SignalP"/>
    </source>
</evidence>
<dbReference type="STRING" id="401472.CUREI_01285"/>
<sequence>MRKIIAPAVAAATALSLTVPAPATAATLTPFTKDGTNYCRVTLNDVERGPANQAERAAKTLTHGMYATSVVEAFEATFPELKKLGDDYVADPTVIEHLRLLRDDKTPEGDIRADARAAAKEKLEPLGLHTTDADFYLDMKEGSQIPLGPAGRSLKGNADWFVGIDGGVPKVQPLGDEYAFGHTGQNTAQWLRHVEGWQREAFAANMKKTYFAQVLDTLESSYYYALEESKTCHDGTSHVIFPTQDLKLPEAPKLENVDLGDATPEPDPAPKDPEEKPDEKAPETFDAKLAQIIGIVAAVLTALGALFALLQNAGVKGLPTIPQIPGLTK</sequence>
<dbReference type="AlphaFoldDB" id="A0A077HGK0"/>
<feature type="signal peptide" evidence="3">
    <location>
        <begin position="1"/>
        <end position="25"/>
    </location>
</feature>
<keyword evidence="2" id="KW-1133">Transmembrane helix</keyword>
<keyword evidence="2" id="KW-0472">Membrane</keyword>